<comment type="caution">
    <text evidence="4">The sequence shown here is derived from an EMBL/GenBank/DDBJ whole genome shotgun (WGS) entry which is preliminary data.</text>
</comment>
<evidence type="ECO:0000259" key="3">
    <source>
        <dbReference type="PROSITE" id="PS50835"/>
    </source>
</evidence>
<dbReference type="GO" id="GO:0006955">
    <property type="term" value="P:immune response"/>
    <property type="evidence" value="ECO:0007669"/>
    <property type="project" value="TreeGrafter"/>
</dbReference>
<dbReference type="SUPFAM" id="SSF48726">
    <property type="entry name" value="Immunoglobulin"/>
    <property type="match status" value="3"/>
</dbReference>
<dbReference type="PANTHER" id="PTHR11481">
    <property type="entry name" value="IMMUNOGLOBULIN FC RECEPTOR"/>
    <property type="match status" value="1"/>
</dbReference>
<dbReference type="InterPro" id="IPR050488">
    <property type="entry name" value="Ig_Fc_receptor"/>
</dbReference>
<dbReference type="InterPro" id="IPR036179">
    <property type="entry name" value="Ig-like_dom_sf"/>
</dbReference>
<keyword evidence="5" id="KW-1185">Reference proteome</keyword>
<dbReference type="InterPro" id="IPR007110">
    <property type="entry name" value="Ig-like_dom"/>
</dbReference>
<dbReference type="GO" id="GO:0009897">
    <property type="term" value="C:external side of plasma membrane"/>
    <property type="evidence" value="ECO:0007669"/>
    <property type="project" value="TreeGrafter"/>
</dbReference>
<dbReference type="InterPro" id="IPR003598">
    <property type="entry name" value="Ig_sub2"/>
</dbReference>
<keyword evidence="2" id="KW-1015">Disulfide bond</keyword>
<dbReference type="InterPro" id="IPR013783">
    <property type="entry name" value="Ig-like_fold"/>
</dbReference>
<dbReference type="PANTHER" id="PTHR11481:SF110">
    <property type="entry name" value="FC RECEPTOR-LIKE PROTEIN 3"/>
    <property type="match status" value="1"/>
</dbReference>
<proteinExistence type="predicted"/>
<dbReference type="InterPro" id="IPR003599">
    <property type="entry name" value="Ig_sub"/>
</dbReference>
<evidence type="ECO:0000256" key="2">
    <source>
        <dbReference type="ARBA" id="ARBA00023157"/>
    </source>
</evidence>
<gene>
    <name evidence="4" type="ORF">GDO81_022994</name>
</gene>
<dbReference type="EMBL" id="WNYA01000262">
    <property type="protein sequence ID" value="KAG8549046.1"/>
    <property type="molecule type" value="Genomic_DNA"/>
</dbReference>
<name>A0AAV6ZIB0_ENGPU</name>
<dbReference type="GO" id="GO:0004888">
    <property type="term" value="F:transmembrane signaling receptor activity"/>
    <property type="evidence" value="ECO:0007669"/>
    <property type="project" value="TreeGrafter"/>
</dbReference>
<organism evidence="4 5">
    <name type="scientific">Engystomops pustulosus</name>
    <name type="common">Tungara frog</name>
    <name type="synonym">Physalaemus pustulosus</name>
    <dbReference type="NCBI Taxonomy" id="76066"/>
    <lineage>
        <taxon>Eukaryota</taxon>
        <taxon>Metazoa</taxon>
        <taxon>Chordata</taxon>
        <taxon>Craniata</taxon>
        <taxon>Vertebrata</taxon>
        <taxon>Euteleostomi</taxon>
        <taxon>Amphibia</taxon>
        <taxon>Batrachia</taxon>
        <taxon>Anura</taxon>
        <taxon>Neobatrachia</taxon>
        <taxon>Hyloidea</taxon>
        <taxon>Leptodactylidae</taxon>
        <taxon>Leiuperinae</taxon>
        <taxon>Engystomops</taxon>
    </lineage>
</organism>
<keyword evidence="1" id="KW-0732">Signal</keyword>
<sequence>MSCSDSRSHSFFWYKDDVQFPYPAPNISIKARSDYDIGYYQCLGSYGGRSNRVFLDIAYVIITGSSSKTFAAEEYISVAELFTSPEIRLSLQPVMEEADMTLTCHTTRSQTKYTLSFAFYKDGKIVQDFGKSNKYIITAAGMEDSGSYTCEVSSGTVKKISKPVSVQGLAVVSFTPNFGKILTTENMTLTCNVDPKIRDKQEYFWYKDGIRMDRTHQSFTIQDAGVSDSGYYQCRSTNTHMSEPLRLDVSNGDVVLQGPLFILEGDNVTFSCHHRQGYHGLPLTAFYKNNILIRFPETSSDLQLTSAEPSMNGIYKCVKHLPEDNITKILHSTELLISVKDLIRNVMISGYGGDLHLFFLSCKAEIIPTYHLLRDRTKLEFAIYKDGNIVQDYGISRTYLISKGDTKPSGNYSCGVKYLSRYLRRSEELVIMGELFITPLLVVKPPFIQHGKPMAITCDYPDELNSGLSTQLRLYLSSSDPQSAPPGLPALTTTSPCLTTGLPSSDTSVHTSFHYVKKVNTSHPTDCGLWKTWASEICL</sequence>
<dbReference type="Gene3D" id="2.60.40.10">
    <property type="entry name" value="Immunoglobulins"/>
    <property type="match status" value="4"/>
</dbReference>
<accession>A0AAV6ZIB0</accession>
<dbReference type="Proteomes" id="UP000824782">
    <property type="component" value="Unassembled WGS sequence"/>
</dbReference>
<dbReference type="SMART" id="SM00408">
    <property type="entry name" value="IGc2"/>
    <property type="match status" value="3"/>
</dbReference>
<evidence type="ECO:0000313" key="4">
    <source>
        <dbReference type="EMBL" id="KAG8549046.1"/>
    </source>
</evidence>
<protein>
    <recommendedName>
        <fullName evidence="3">Ig-like domain-containing protein</fullName>
    </recommendedName>
</protein>
<dbReference type="Pfam" id="PF13895">
    <property type="entry name" value="Ig_2"/>
    <property type="match status" value="2"/>
</dbReference>
<dbReference type="AlphaFoldDB" id="A0AAV6ZIB0"/>
<evidence type="ECO:0000256" key="1">
    <source>
        <dbReference type="ARBA" id="ARBA00022729"/>
    </source>
</evidence>
<feature type="domain" description="Ig-like" evidence="3">
    <location>
        <begin position="85"/>
        <end position="161"/>
    </location>
</feature>
<reference evidence="4" key="1">
    <citation type="thesis" date="2020" institute="ProQuest LLC" country="789 East Eisenhower Parkway, Ann Arbor, MI, USA">
        <title>Comparative Genomics and Chromosome Evolution.</title>
        <authorList>
            <person name="Mudd A.B."/>
        </authorList>
    </citation>
    <scope>NUCLEOTIDE SEQUENCE</scope>
    <source>
        <strain evidence="4">237g6f4</strain>
        <tissue evidence="4">Blood</tissue>
    </source>
</reference>
<evidence type="ECO:0000313" key="5">
    <source>
        <dbReference type="Proteomes" id="UP000824782"/>
    </source>
</evidence>
<dbReference type="GO" id="GO:0007166">
    <property type="term" value="P:cell surface receptor signaling pathway"/>
    <property type="evidence" value="ECO:0007669"/>
    <property type="project" value="TreeGrafter"/>
</dbReference>
<dbReference type="SMART" id="SM00409">
    <property type="entry name" value="IG"/>
    <property type="match status" value="3"/>
</dbReference>
<feature type="domain" description="Ig-like" evidence="3">
    <location>
        <begin position="163"/>
        <end position="250"/>
    </location>
</feature>
<dbReference type="PROSITE" id="PS50835">
    <property type="entry name" value="IG_LIKE"/>
    <property type="match status" value="2"/>
</dbReference>